<proteinExistence type="predicted"/>
<keyword evidence="2" id="KW-1185">Reference proteome</keyword>
<dbReference type="Proteomes" id="UP000662888">
    <property type="component" value="Chromosome"/>
</dbReference>
<gene>
    <name evidence="1" type="ORF">IV454_19930</name>
</gene>
<reference evidence="1 2" key="1">
    <citation type="submission" date="2020-11" db="EMBL/GenBank/DDBJ databases">
        <authorList>
            <person name="Sun Q."/>
        </authorList>
    </citation>
    <scope>NUCLEOTIDE SEQUENCE [LARGE SCALE GENOMIC DNA]</scope>
    <source>
        <strain evidence="1 2">P8398</strain>
    </source>
</reference>
<dbReference type="EMBL" id="CP065053">
    <property type="protein sequence ID" value="QPI47833.1"/>
    <property type="molecule type" value="Genomic_DNA"/>
</dbReference>
<accession>A0AA48W9Y5</accession>
<dbReference type="RefSeq" id="WP_206087497.1">
    <property type="nucleotide sequence ID" value="NZ_CP065053.1"/>
</dbReference>
<protein>
    <submittedName>
        <fullName evidence="1">Uncharacterized protein</fullName>
    </submittedName>
</protein>
<evidence type="ECO:0000313" key="1">
    <source>
        <dbReference type="EMBL" id="QPI47833.1"/>
    </source>
</evidence>
<sequence length="104" mass="11558">MTTVASTIALSGFDYGGEPEIRIMADAKVVLAFEYMPPSFVEDRDAYGNFDQQIEAAIGVPVLWEDREIFTIETPAADTVARLTDFIQNYQHDGKWLTPPAATQ</sequence>
<organism evidence="1 2">
    <name type="scientific">Massilia antarctica</name>
    <dbReference type="NCBI Taxonomy" id="2765360"/>
    <lineage>
        <taxon>Bacteria</taxon>
        <taxon>Pseudomonadati</taxon>
        <taxon>Pseudomonadota</taxon>
        <taxon>Betaproteobacteria</taxon>
        <taxon>Burkholderiales</taxon>
        <taxon>Oxalobacteraceae</taxon>
        <taxon>Telluria group</taxon>
        <taxon>Massilia</taxon>
    </lineage>
</organism>
<name>A0AA48W9Y5_9BURK</name>
<evidence type="ECO:0000313" key="2">
    <source>
        <dbReference type="Proteomes" id="UP000662888"/>
    </source>
</evidence>